<comment type="caution">
    <text evidence="2">The sequence shown here is derived from an EMBL/GenBank/DDBJ whole genome shotgun (WGS) entry which is preliminary data.</text>
</comment>
<reference evidence="2 3" key="1">
    <citation type="submission" date="2019-11" db="EMBL/GenBank/DDBJ databases">
        <title>Whole-genome sequence of a Rhodoblastus acidophilus DSM 142.</title>
        <authorList>
            <person name="Kyndt J.A."/>
            <person name="Meyer T.E."/>
        </authorList>
    </citation>
    <scope>NUCLEOTIDE SEQUENCE [LARGE SCALE GENOMIC DNA]</scope>
    <source>
        <strain evidence="2 3">DSM 142</strain>
    </source>
</reference>
<sequence length="112" mass="12807">MRPLLLLAAFPALVFLAPAHAEPKVRCAVGEICELTFPLFACKDGDPLRRWVELYVDDSRAAAEAYLDTQEKAGQCLRFNKGDKLRIVRYIGMSRLEVSRPDENQRWLMLLK</sequence>
<proteinExistence type="predicted"/>
<evidence type="ECO:0000313" key="2">
    <source>
        <dbReference type="EMBL" id="MTV29581.1"/>
    </source>
</evidence>
<organism evidence="2 3">
    <name type="scientific">Rhodoblastus acidophilus</name>
    <name type="common">Rhodopseudomonas acidophila</name>
    <dbReference type="NCBI Taxonomy" id="1074"/>
    <lineage>
        <taxon>Bacteria</taxon>
        <taxon>Pseudomonadati</taxon>
        <taxon>Pseudomonadota</taxon>
        <taxon>Alphaproteobacteria</taxon>
        <taxon>Hyphomicrobiales</taxon>
        <taxon>Rhodoblastaceae</taxon>
        <taxon>Rhodoblastus</taxon>
    </lineage>
</organism>
<keyword evidence="1" id="KW-0732">Signal</keyword>
<accession>A0A6N8DK19</accession>
<dbReference type="OrthoDB" id="8455219at2"/>
<evidence type="ECO:0000256" key="1">
    <source>
        <dbReference type="SAM" id="SignalP"/>
    </source>
</evidence>
<protein>
    <submittedName>
        <fullName evidence="2">Uncharacterized protein</fullName>
    </submittedName>
</protein>
<evidence type="ECO:0000313" key="3">
    <source>
        <dbReference type="Proteomes" id="UP000439113"/>
    </source>
</evidence>
<dbReference type="RefSeq" id="WP_155444242.1">
    <property type="nucleotide sequence ID" value="NZ_JAOQNR010000001.1"/>
</dbReference>
<feature type="signal peptide" evidence="1">
    <location>
        <begin position="1"/>
        <end position="21"/>
    </location>
</feature>
<name>A0A6N8DK19_RHOAC</name>
<gene>
    <name evidence="2" type="ORF">GJ654_01090</name>
</gene>
<dbReference type="EMBL" id="WNKS01000001">
    <property type="protein sequence ID" value="MTV29581.1"/>
    <property type="molecule type" value="Genomic_DNA"/>
</dbReference>
<dbReference type="AlphaFoldDB" id="A0A6N8DK19"/>
<dbReference type="Proteomes" id="UP000439113">
    <property type="component" value="Unassembled WGS sequence"/>
</dbReference>
<feature type="chain" id="PRO_5026744107" evidence="1">
    <location>
        <begin position="22"/>
        <end position="112"/>
    </location>
</feature>